<dbReference type="EMBL" id="GFTR01002334">
    <property type="protein sequence ID" value="JAW14092.1"/>
    <property type="molecule type" value="Transcribed_RNA"/>
</dbReference>
<sequence length="137" mass="16521">MKWIWEMSKIAKHQDTLASSEYSDVVPFRPSFEHDKSHPDMFDLLSMEYARVWERELEYARSIPLVQKDESTPILIRPQIMKRRIKANVDDEYIKPMFFIKKFLKVPARVNSFRSTDDEVWNKMKSDKQINKIEEHN</sequence>
<evidence type="ECO:0000313" key="1">
    <source>
        <dbReference type="EMBL" id="JAW14092.1"/>
    </source>
</evidence>
<dbReference type="AlphaFoldDB" id="A0A224XZQ0"/>
<name>A0A224XZQ0_9HEMI</name>
<accession>A0A224XZQ0</accession>
<reference evidence="1" key="1">
    <citation type="journal article" date="2018" name="PLoS Negl. Trop. Dis.">
        <title>An insight into the salivary gland and fat body transcriptome of Panstrongylus lignarius (Hemiptera: Heteroptera), the main vector of Chagas disease in Peru.</title>
        <authorList>
            <person name="Nevoa J.C."/>
            <person name="Mendes M.T."/>
            <person name="da Silva M.V."/>
            <person name="Soares S.C."/>
            <person name="Oliveira C.J.F."/>
            <person name="Ribeiro J.M.C."/>
        </authorList>
    </citation>
    <scope>NUCLEOTIDE SEQUENCE</scope>
</reference>
<proteinExistence type="predicted"/>
<protein>
    <submittedName>
        <fullName evidence="1">Uncharacterized protein</fullName>
    </submittedName>
</protein>
<organism evidence="1">
    <name type="scientific">Panstrongylus lignarius</name>
    <dbReference type="NCBI Taxonomy" id="156445"/>
    <lineage>
        <taxon>Eukaryota</taxon>
        <taxon>Metazoa</taxon>
        <taxon>Ecdysozoa</taxon>
        <taxon>Arthropoda</taxon>
        <taxon>Hexapoda</taxon>
        <taxon>Insecta</taxon>
        <taxon>Pterygota</taxon>
        <taxon>Neoptera</taxon>
        <taxon>Paraneoptera</taxon>
        <taxon>Hemiptera</taxon>
        <taxon>Heteroptera</taxon>
        <taxon>Panheteroptera</taxon>
        <taxon>Cimicomorpha</taxon>
        <taxon>Reduviidae</taxon>
        <taxon>Triatominae</taxon>
        <taxon>Panstrongylus</taxon>
    </lineage>
</organism>